<gene>
    <name evidence="2" type="ORF">CHC_T00006369001</name>
</gene>
<dbReference type="AlphaFoldDB" id="R7QLB8"/>
<evidence type="ECO:0000313" key="3">
    <source>
        <dbReference type="Proteomes" id="UP000012073"/>
    </source>
</evidence>
<proteinExistence type="predicted"/>
<accession>R7QLB8</accession>
<dbReference type="EMBL" id="HG001975">
    <property type="protein sequence ID" value="CDF38879.1"/>
    <property type="molecule type" value="Genomic_DNA"/>
</dbReference>
<dbReference type="Gramene" id="CDF38879">
    <property type="protein sequence ID" value="CDF38879"/>
    <property type="gene ID" value="CHC_T00006369001"/>
</dbReference>
<organism evidence="2 3">
    <name type="scientific">Chondrus crispus</name>
    <name type="common">Carrageen Irish moss</name>
    <name type="synonym">Polymorpha crispa</name>
    <dbReference type="NCBI Taxonomy" id="2769"/>
    <lineage>
        <taxon>Eukaryota</taxon>
        <taxon>Rhodophyta</taxon>
        <taxon>Florideophyceae</taxon>
        <taxon>Rhodymeniophycidae</taxon>
        <taxon>Gigartinales</taxon>
        <taxon>Gigartinaceae</taxon>
        <taxon>Chondrus</taxon>
    </lineage>
</organism>
<evidence type="ECO:0000313" key="2">
    <source>
        <dbReference type="EMBL" id="CDF38879.1"/>
    </source>
</evidence>
<feature type="region of interest" description="Disordered" evidence="1">
    <location>
        <begin position="1"/>
        <end position="98"/>
    </location>
</feature>
<feature type="compositionally biased region" description="Basic and acidic residues" evidence="1">
    <location>
        <begin position="20"/>
        <end position="30"/>
    </location>
</feature>
<dbReference type="KEGG" id="ccp:CHC_T00006369001"/>
<name>R7QLB8_CHOCR</name>
<dbReference type="Proteomes" id="UP000012073">
    <property type="component" value="Unassembled WGS sequence"/>
</dbReference>
<evidence type="ECO:0000256" key="1">
    <source>
        <dbReference type="SAM" id="MobiDB-lite"/>
    </source>
</evidence>
<feature type="compositionally biased region" description="Basic and acidic residues" evidence="1">
    <location>
        <begin position="59"/>
        <end position="76"/>
    </location>
</feature>
<sequence length="124" mass="13652">MQIVSAGIGHPAVQTSCAHSTEHTGLRASEDMAMGRAKQSKQHSLGLEKEGSVGDDAQNGERKSYQREHETGRDHLFYGSRRSGGWRRRGSGRRGEGGETCISFLRVGEEFAFQICRMVIAKSK</sequence>
<dbReference type="GeneID" id="17326534"/>
<reference evidence="3" key="1">
    <citation type="journal article" date="2013" name="Proc. Natl. Acad. Sci. U.S.A.">
        <title>Genome structure and metabolic features in the red seaweed Chondrus crispus shed light on evolution of the Archaeplastida.</title>
        <authorList>
            <person name="Collen J."/>
            <person name="Porcel B."/>
            <person name="Carre W."/>
            <person name="Ball S.G."/>
            <person name="Chaparro C."/>
            <person name="Tonon T."/>
            <person name="Barbeyron T."/>
            <person name="Michel G."/>
            <person name="Noel B."/>
            <person name="Valentin K."/>
            <person name="Elias M."/>
            <person name="Artiguenave F."/>
            <person name="Arun A."/>
            <person name="Aury J.M."/>
            <person name="Barbosa-Neto J.F."/>
            <person name="Bothwell J.H."/>
            <person name="Bouget F.Y."/>
            <person name="Brillet L."/>
            <person name="Cabello-Hurtado F."/>
            <person name="Capella-Gutierrez S."/>
            <person name="Charrier B."/>
            <person name="Cladiere L."/>
            <person name="Cock J.M."/>
            <person name="Coelho S.M."/>
            <person name="Colleoni C."/>
            <person name="Czjzek M."/>
            <person name="Da Silva C."/>
            <person name="Delage L."/>
            <person name="Denoeud F."/>
            <person name="Deschamps P."/>
            <person name="Dittami S.M."/>
            <person name="Gabaldon T."/>
            <person name="Gachon C.M."/>
            <person name="Groisillier A."/>
            <person name="Herve C."/>
            <person name="Jabbari K."/>
            <person name="Katinka M."/>
            <person name="Kloareg B."/>
            <person name="Kowalczyk N."/>
            <person name="Labadie K."/>
            <person name="Leblanc C."/>
            <person name="Lopez P.J."/>
            <person name="McLachlan D.H."/>
            <person name="Meslet-Cladiere L."/>
            <person name="Moustafa A."/>
            <person name="Nehr Z."/>
            <person name="Nyvall Collen P."/>
            <person name="Panaud O."/>
            <person name="Partensky F."/>
            <person name="Poulain J."/>
            <person name="Rensing S.A."/>
            <person name="Rousvoal S."/>
            <person name="Samson G."/>
            <person name="Symeonidi A."/>
            <person name="Weissenbach J."/>
            <person name="Zambounis A."/>
            <person name="Wincker P."/>
            <person name="Boyen C."/>
        </authorList>
    </citation>
    <scope>NUCLEOTIDE SEQUENCE [LARGE SCALE GENOMIC DNA]</scope>
    <source>
        <strain evidence="3">cv. Stackhouse</strain>
    </source>
</reference>
<keyword evidence="3" id="KW-1185">Reference proteome</keyword>
<protein>
    <submittedName>
        <fullName evidence="2">Uncharacterized protein</fullName>
    </submittedName>
</protein>
<dbReference type="RefSeq" id="XP_005718784.1">
    <property type="nucleotide sequence ID" value="XM_005718727.1"/>
</dbReference>